<dbReference type="InterPro" id="IPR001623">
    <property type="entry name" value="DnaJ_domain"/>
</dbReference>
<evidence type="ECO:0000256" key="1">
    <source>
        <dbReference type="SAM" id="MobiDB-lite"/>
    </source>
</evidence>
<gene>
    <name evidence="2" type="ORF">PCOR1329_LOCUS42076</name>
</gene>
<protein>
    <recommendedName>
        <fullName evidence="4">J domain-containing protein</fullName>
    </recommendedName>
</protein>
<feature type="compositionally biased region" description="Pro residues" evidence="1">
    <location>
        <begin position="234"/>
        <end position="254"/>
    </location>
</feature>
<evidence type="ECO:0000313" key="3">
    <source>
        <dbReference type="Proteomes" id="UP001189429"/>
    </source>
</evidence>
<sequence length="349" mass="36982">MRCCRRTHSYDAHCSSLFRALSIKSPAACMPARPPPLRGGDASPVHPRLLTFPSPEHEVSSRLPAGAPPPRGGDASTGASACVVEVADLDACIPGDPASGAWQAKAKVVLQKHFKRFGPLLEVKIPTSVASLRFASSKGPDAVMVTAPRGYLAVGDGEVRLRLPGAPEAVWRRFPPARPQAGAPEARGAGGTQAAGAESAAKRRKLRPNERFAARLQGAAEEEEDLPAAAPAPAAAPEPPAPEPPPQELPVAPPEPERPSPATAGAGASAEDLAVCRGEEEVAKGMVALLDLPFSRRKKALRALRLQWHPDKRPEEQEVATRVFQFIQAHDCWLAHHGIVDQVEPRPAD</sequence>
<feature type="compositionally biased region" description="Low complexity" evidence="1">
    <location>
        <begin position="260"/>
        <end position="270"/>
    </location>
</feature>
<dbReference type="Gene3D" id="1.10.287.110">
    <property type="entry name" value="DnaJ domain"/>
    <property type="match status" value="1"/>
</dbReference>
<evidence type="ECO:0000313" key="2">
    <source>
        <dbReference type="EMBL" id="CAK0849363.1"/>
    </source>
</evidence>
<feature type="region of interest" description="Disordered" evidence="1">
    <location>
        <begin position="171"/>
        <end position="271"/>
    </location>
</feature>
<organism evidence="2 3">
    <name type="scientific">Prorocentrum cordatum</name>
    <dbReference type="NCBI Taxonomy" id="2364126"/>
    <lineage>
        <taxon>Eukaryota</taxon>
        <taxon>Sar</taxon>
        <taxon>Alveolata</taxon>
        <taxon>Dinophyceae</taxon>
        <taxon>Prorocentrales</taxon>
        <taxon>Prorocentraceae</taxon>
        <taxon>Prorocentrum</taxon>
    </lineage>
</organism>
<proteinExistence type="predicted"/>
<dbReference type="EMBL" id="CAUYUJ010015055">
    <property type="protein sequence ID" value="CAK0849363.1"/>
    <property type="molecule type" value="Genomic_DNA"/>
</dbReference>
<accession>A0ABN9TT27</accession>
<evidence type="ECO:0008006" key="4">
    <source>
        <dbReference type="Google" id="ProtNLM"/>
    </source>
</evidence>
<reference evidence="2" key="1">
    <citation type="submission" date="2023-10" db="EMBL/GenBank/DDBJ databases">
        <authorList>
            <person name="Chen Y."/>
            <person name="Shah S."/>
            <person name="Dougan E. K."/>
            <person name="Thang M."/>
            <person name="Chan C."/>
        </authorList>
    </citation>
    <scope>NUCLEOTIDE SEQUENCE [LARGE SCALE GENOMIC DNA]</scope>
</reference>
<feature type="region of interest" description="Disordered" evidence="1">
    <location>
        <begin position="50"/>
        <end position="76"/>
    </location>
</feature>
<dbReference type="Proteomes" id="UP001189429">
    <property type="component" value="Unassembled WGS sequence"/>
</dbReference>
<dbReference type="InterPro" id="IPR036869">
    <property type="entry name" value="J_dom_sf"/>
</dbReference>
<keyword evidence="3" id="KW-1185">Reference proteome</keyword>
<dbReference type="CDD" id="cd06257">
    <property type="entry name" value="DnaJ"/>
    <property type="match status" value="1"/>
</dbReference>
<name>A0ABN9TT27_9DINO</name>
<dbReference type="SUPFAM" id="SSF46565">
    <property type="entry name" value="Chaperone J-domain"/>
    <property type="match status" value="1"/>
</dbReference>
<comment type="caution">
    <text evidence="2">The sequence shown here is derived from an EMBL/GenBank/DDBJ whole genome shotgun (WGS) entry which is preliminary data.</text>
</comment>